<feature type="transmembrane region" description="Helical" evidence="1">
    <location>
        <begin position="34"/>
        <end position="55"/>
    </location>
</feature>
<evidence type="ECO:0000313" key="2">
    <source>
        <dbReference type="EMBL" id="CUF52124.1"/>
    </source>
</evidence>
<evidence type="ECO:0000313" key="3">
    <source>
        <dbReference type="Proteomes" id="UP000051952"/>
    </source>
</evidence>
<feature type="transmembrane region" description="Helical" evidence="1">
    <location>
        <begin position="191"/>
        <end position="208"/>
    </location>
</feature>
<protein>
    <submittedName>
        <fullName evidence="2">Membrane-associated protein, putative</fullName>
    </submittedName>
</protein>
<feature type="transmembrane region" description="Helical" evidence="1">
    <location>
        <begin position="7"/>
        <end position="28"/>
    </location>
</feature>
<keyword evidence="3" id="KW-1185">Reference proteome</keyword>
<keyword evidence="1" id="KW-1133">Transmembrane helix</keyword>
<accession>A0A0S4IMR5</accession>
<dbReference type="Proteomes" id="UP000051952">
    <property type="component" value="Unassembled WGS sequence"/>
</dbReference>
<name>A0A0S4IMR5_BODSA</name>
<evidence type="ECO:0000256" key="1">
    <source>
        <dbReference type="SAM" id="Phobius"/>
    </source>
</evidence>
<dbReference type="EMBL" id="CYKH01000345">
    <property type="protein sequence ID" value="CUF52124.1"/>
    <property type="molecule type" value="Genomic_DNA"/>
</dbReference>
<sequence length="328" mass="35293">RLPGATIVIVVLLLDSLVASSVLLVVYGTNASDIALGAFGLLVVTALLIATCYVLDPRPSSFRATVAPIAQITVSDELILAHGLRTRIGAWWDRIKTPSNKWEARKLVKGISLFVEHFGQLFEGCRGGRHWWILVEASTTIVVSTMSSVVPDSEAACVTRAWIALALMSVILVACVAAWPMNTHIETGTAILLLCAQVIVVVCAIGGVGNVADIIGLSVSISSAAVALLPIAWWMISLLQTCSSWNKKKAPRDLLLEMRSWSINPPERSSSSKMLRRSTSIPSAMSFRGNSEVVTTPDSLRVMIEMICDLHSGSQMIGDSNMKNVVVL</sequence>
<feature type="non-terminal residue" evidence="2">
    <location>
        <position position="1"/>
    </location>
</feature>
<organism evidence="2 3">
    <name type="scientific">Bodo saltans</name>
    <name type="common">Flagellated protozoan</name>
    <dbReference type="NCBI Taxonomy" id="75058"/>
    <lineage>
        <taxon>Eukaryota</taxon>
        <taxon>Discoba</taxon>
        <taxon>Euglenozoa</taxon>
        <taxon>Kinetoplastea</taxon>
        <taxon>Metakinetoplastina</taxon>
        <taxon>Eubodonida</taxon>
        <taxon>Bodonidae</taxon>
        <taxon>Bodo</taxon>
    </lineage>
</organism>
<proteinExistence type="predicted"/>
<feature type="transmembrane region" description="Helical" evidence="1">
    <location>
        <begin position="161"/>
        <end position="179"/>
    </location>
</feature>
<dbReference type="AlphaFoldDB" id="A0A0S4IMR5"/>
<dbReference type="VEuPathDB" id="TriTrypDB:BSAL_63245"/>
<keyword evidence="1" id="KW-0812">Transmembrane</keyword>
<gene>
    <name evidence="2" type="ORF">BSAL_63245</name>
</gene>
<reference evidence="3" key="1">
    <citation type="submission" date="2015-09" db="EMBL/GenBank/DDBJ databases">
        <authorList>
            <consortium name="Pathogen Informatics"/>
        </authorList>
    </citation>
    <scope>NUCLEOTIDE SEQUENCE [LARGE SCALE GENOMIC DNA]</scope>
    <source>
        <strain evidence="3">Lake Konstanz</strain>
    </source>
</reference>
<keyword evidence="1" id="KW-0472">Membrane</keyword>
<feature type="transmembrane region" description="Helical" evidence="1">
    <location>
        <begin position="214"/>
        <end position="239"/>
    </location>
</feature>